<evidence type="ECO:0000313" key="1">
    <source>
        <dbReference type="EMBL" id="CAK5121202.1"/>
    </source>
</evidence>
<organism evidence="1 2">
    <name type="scientific">Meloidogyne enterolobii</name>
    <name type="common">Root-knot nematode worm</name>
    <name type="synonym">Meloidogyne mayaguensis</name>
    <dbReference type="NCBI Taxonomy" id="390850"/>
    <lineage>
        <taxon>Eukaryota</taxon>
        <taxon>Metazoa</taxon>
        <taxon>Ecdysozoa</taxon>
        <taxon>Nematoda</taxon>
        <taxon>Chromadorea</taxon>
        <taxon>Rhabditida</taxon>
        <taxon>Tylenchina</taxon>
        <taxon>Tylenchomorpha</taxon>
        <taxon>Tylenchoidea</taxon>
        <taxon>Meloidogynidae</taxon>
        <taxon>Meloidogyninae</taxon>
        <taxon>Meloidogyne</taxon>
    </lineage>
</organism>
<accession>A0ACB1B3K6</accession>
<proteinExistence type="predicted"/>
<dbReference type="Proteomes" id="UP001497535">
    <property type="component" value="Unassembled WGS sequence"/>
</dbReference>
<comment type="caution">
    <text evidence="1">The sequence shown here is derived from an EMBL/GenBank/DDBJ whole genome shotgun (WGS) entry which is preliminary data.</text>
</comment>
<protein>
    <submittedName>
        <fullName evidence="1">Uncharacterized protein</fullName>
    </submittedName>
</protein>
<reference evidence="1" key="1">
    <citation type="submission" date="2023-11" db="EMBL/GenBank/DDBJ databases">
        <authorList>
            <person name="Poullet M."/>
        </authorList>
    </citation>
    <scope>NUCLEOTIDE SEQUENCE</scope>
    <source>
        <strain evidence="1">E1834</strain>
    </source>
</reference>
<evidence type="ECO:0000313" key="2">
    <source>
        <dbReference type="Proteomes" id="UP001497535"/>
    </source>
</evidence>
<sequence>MNWKFILIYLIFYLNISNSAHIPTILDNLSPSNAREFIQKMETEFKNLLNVPIVFRFRIVLLACVWAKVPVNTIRFHLLRQIKSADERTALIEKHGNNLAERILNLINSLANYEVLYTKSHQENKLTEFGFMETIEDLLKQLVPMSKENDLPWEQAKNKVFELMRIIKDLEYGETKFSTKVTKKIASILVKIILQLEVTGNKLIRNQYLSLRTKGDQD</sequence>
<gene>
    <name evidence="1" type="ORF">MENTE1834_LOCUS46976</name>
</gene>
<name>A0ACB1B3K6_MELEN</name>
<keyword evidence="2" id="KW-1185">Reference proteome</keyword>
<dbReference type="EMBL" id="CAVMJV010000180">
    <property type="protein sequence ID" value="CAK5121202.1"/>
    <property type="molecule type" value="Genomic_DNA"/>
</dbReference>